<keyword evidence="2" id="KW-1185">Reference proteome</keyword>
<dbReference type="Proteomes" id="UP000790347">
    <property type="component" value="Unassembled WGS sequence"/>
</dbReference>
<dbReference type="EMBL" id="ASGP02000001">
    <property type="protein sequence ID" value="KAH9526267.1"/>
    <property type="molecule type" value="Genomic_DNA"/>
</dbReference>
<proteinExistence type="predicted"/>
<evidence type="ECO:0000313" key="2">
    <source>
        <dbReference type="Proteomes" id="UP000790347"/>
    </source>
</evidence>
<gene>
    <name evidence="1" type="ORF">DERF_000368</name>
</gene>
<protein>
    <submittedName>
        <fullName evidence="1">Uncharacterized protein</fullName>
    </submittedName>
</protein>
<evidence type="ECO:0000313" key="1">
    <source>
        <dbReference type="EMBL" id="KAH9526267.1"/>
    </source>
</evidence>
<comment type="caution">
    <text evidence="1">The sequence shown here is derived from an EMBL/GenBank/DDBJ whole genome shotgun (WGS) entry which is preliminary data.</text>
</comment>
<name>A0A922I6F6_DERFA</name>
<sequence>MDINENVGKTITTSTIIQSSTNSSSQIQQTKSTMDRIGESMKNVLLSPITLGQQMPADQIGNLIQ</sequence>
<accession>A0A922I6F6</accession>
<reference evidence="1" key="1">
    <citation type="submission" date="2013-05" db="EMBL/GenBank/DDBJ databases">
        <authorList>
            <person name="Yim A.K.Y."/>
            <person name="Chan T.F."/>
            <person name="Ji K.M."/>
            <person name="Liu X.Y."/>
            <person name="Zhou J.W."/>
            <person name="Li R.Q."/>
            <person name="Yang K.Y."/>
            <person name="Li J."/>
            <person name="Li M."/>
            <person name="Law P.T.W."/>
            <person name="Wu Y.L."/>
            <person name="Cai Z.L."/>
            <person name="Qin H."/>
            <person name="Bao Y."/>
            <person name="Leung R.K.K."/>
            <person name="Ng P.K.S."/>
            <person name="Zou J."/>
            <person name="Zhong X.J."/>
            <person name="Ran P.X."/>
            <person name="Zhong N.S."/>
            <person name="Liu Z.G."/>
            <person name="Tsui S.K.W."/>
        </authorList>
    </citation>
    <scope>NUCLEOTIDE SEQUENCE</scope>
    <source>
        <strain evidence="1">Derf</strain>
        <tissue evidence="1">Whole organism</tissue>
    </source>
</reference>
<dbReference type="AlphaFoldDB" id="A0A922I6F6"/>
<organism evidence="1 2">
    <name type="scientific">Dermatophagoides farinae</name>
    <name type="common">American house dust mite</name>
    <dbReference type="NCBI Taxonomy" id="6954"/>
    <lineage>
        <taxon>Eukaryota</taxon>
        <taxon>Metazoa</taxon>
        <taxon>Ecdysozoa</taxon>
        <taxon>Arthropoda</taxon>
        <taxon>Chelicerata</taxon>
        <taxon>Arachnida</taxon>
        <taxon>Acari</taxon>
        <taxon>Acariformes</taxon>
        <taxon>Sarcoptiformes</taxon>
        <taxon>Astigmata</taxon>
        <taxon>Psoroptidia</taxon>
        <taxon>Analgoidea</taxon>
        <taxon>Pyroglyphidae</taxon>
        <taxon>Dermatophagoidinae</taxon>
        <taxon>Dermatophagoides</taxon>
    </lineage>
</organism>
<reference evidence="1" key="2">
    <citation type="journal article" date="2022" name="Res Sq">
        <title>Comparative Genomics Reveals Insights into the Divergent Evolution of Astigmatic Mites and Household Pest Adaptations.</title>
        <authorList>
            <person name="Xiong Q."/>
            <person name="Wan A.T.-Y."/>
            <person name="Liu X.-Y."/>
            <person name="Fung C.S.-H."/>
            <person name="Xiao X."/>
            <person name="Malainual N."/>
            <person name="Hou J."/>
            <person name="Wang L."/>
            <person name="Wang M."/>
            <person name="Yang K."/>
            <person name="Cui Y."/>
            <person name="Leung E."/>
            <person name="Nong W."/>
            <person name="Shin S.-K."/>
            <person name="Au S."/>
            <person name="Jeong K.Y."/>
            <person name="Chew F.T."/>
            <person name="Hui J."/>
            <person name="Leung T.F."/>
            <person name="Tungtrongchitr A."/>
            <person name="Zhong N."/>
            <person name="Liu Z."/>
            <person name="Tsui S."/>
        </authorList>
    </citation>
    <scope>NUCLEOTIDE SEQUENCE</scope>
    <source>
        <strain evidence="1">Derf</strain>
        <tissue evidence="1">Whole organism</tissue>
    </source>
</reference>